<dbReference type="CDD" id="cd00167">
    <property type="entry name" value="SANT"/>
    <property type="match status" value="1"/>
</dbReference>
<evidence type="ECO:0000256" key="1">
    <source>
        <dbReference type="ARBA" id="ARBA00023117"/>
    </source>
</evidence>
<feature type="region of interest" description="Disordered" evidence="4">
    <location>
        <begin position="150"/>
        <end position="220"/>
    </location>
</feature>
<dbReference type="SUPFAM" id="SSF47370">
    <property type="entry name" value="Bromodomain"/>
    <property type="match status" value="1"/>
</dbReference>
<protein>
    <recommendedName>
        <fullName evidence="5">Bromo domain-containing protein</fullName>
    </recommendedName>
</protein>
<proteinExistence type="predicted"/>
<name>A0A5C7GR91_9ROSI</name>
<dbReference type="SMART" id="SM00297">
    <property type="entry name" value="BROMO"/>
    <property type="match status" value="1"/>
</dbReference>
<gene>
    <name evidence="6" type="ORF">EZV62_026618</name>
</gene>
<dbReference type="PANTHER" id="PTHR15398">
    <property type="entry name" value="BROMODOMAIN-CONTAINING PROTEIN 8"/>
    <property type="match status" value="1"/>
</dbReference>
<keyword evidence="7" id="KW-1185">Reference proteome</keyword>
<dbReference type="InterPro" id="IPR001487">
    <property type="entry name" value="Bromodomain"/>
</dbReference>
<feature type="region of interest" description="Disordered" evidence="4">
    <location>
        <begin position="270"/>
        <end position="302"/>
    </location>
</feature>
<feature type="compositionally biased region" description="Basic and acidic residues" evidence="4">
    <location>
        <begin position="195"/>
        <end position="220"/>
    </location>
</feature>
<feature type="region of interest" description="Disordered" evidence="4">
    <location>
        <begin position="407"/>
        <end position="512"/>
    </location>
</feature>
<dbReference type="OrthoDB" id="1742084at2759"/>
<feature type="compositionally biased region" description="Polar residues" evidence="4">
    <location>
        <begin position="170"/>
        <end position="184"/>
    </location>
</feature>
<dbReference type="Proteomes" id="UP000323000">
    <property type="component" value="Chromosome 13"/>
</dbReference>
<dbReference type="Gene3D" id="1.20.920.10">
    <property type="entry name" value="Bromodomain-like"/>
    <property type="match status" value="1"/>
</dbReference>
<evidence type="ECO:0000256" key="3">
    <source>
        <dbReference type="SAM" id="Coils"/>
    </source>
</evidence>
<dbReference type="InterPro" id="IPR001005">
    <property type="entry name" value="SANT/Myb"/>
</dbReference>
<keyword evidence="1 2" id="KW-0103">Bromodomain</keyword>
<comment type="caution">
    <text evidence="6">The sequence shown here is derived from an EMBL/GenBank/DDBJ whole genome shotgun (WGS) entry which is preliminary data.</text>
</comment>
<accession>A0A5C7GR91</accession>
<keyword evidence="3" id="KW-0175">Coiled coil</keyword>
<evidence type="ECO:0000256" key="2">
    <source>
        <dbReference type="PROSITE-ProRule" id="PRU00035"/>
    </source>
</evidence>
<dbReference type="AlphaFoldDB" id="A0A5C7GR91"/>
<feature type="coiled-coil region" evidence="3">
    <location>
        <begin position="102"/>
        <end position="129"/>
    </location>
</feature>
<dbReference type="PROSITE" id="PS50014">
    <property type="entry name" value="BROMODOMAIN_2"/>
    <property type="match status" value="1"/>
</dbReference>
<evidence type="ECO:0000313" key="7">
    <source>
        <dbReference type="Proteomes" id="UP000323000"/>
    </source>
</evidence>
<dbReference type="CDD" id="cd04369">
    <property type="entry name" value="Bromodomain"/>
    <property type="match status" value="1"/>
</dbReference>
<dbReference type="GO" id="GO:0035267">
    <property type="term" value="C:NuA4 histone acetyltransferase complex"/>
    <property type="evidence" value="ECO:0007669"/>
    <property type="project" value="TreeGrafter"/>
</dbReference>
<feature type="compositionally biased region" description="Basic residues" evidence="4">
    <location>
        <begin position="428"/>
        <end position="443"/>
    </location>
</feature>
<dbReference type="PANTHER" id="PTHR15398:SF4">
    <property type="entry name" value="BROMODOMAIN-CONTAINING PROTEIN 8 ISOFORM X1"/>
    <property type="match status" value="1"/>
</dbReference>
<sequence>MVVVVVEERVVYSRAYTWTEEMGAEVMKLGLWGTWEELLLGGAVLRHGTRDWNLVAAELRARTVCSYTFTPEACKARYEDLQQRYSGRKSKAWFEELRKQRMAELRRALELSENSIGSLESRLECLKAERRDDCRVDNYSSQTELPVPFQKSEAVLSSSKDTSKDGLSAGSFTRETRANWSPESQIPAAVPAEEMDVKPEHSREEMDVKPEDSRSSEQEKVLSIEKLTEIVCGVQSGTLRRKRGKRKRKYCSKDVKEGSVGESDFLSVTDTTTASQCKENSTSESGQIARSSAVDDQSGSSRKDTIDDIKGIFESIAQNQSAFVFRRRLDSQKRGRYKRMILRHMDLDTIRSRISSHSITSVKELFRDFLLLANNAVFFYSKNTREYKSAFLLRALVIKTFRQHFKDYSDNKPTTSIPSSGLPMHNKPPVKPRSARPGNRKPSGKLANPGSLADKTPRNKRTSNTDSPLSEESLAVTATKKGSDKTRKGGRGNGSQQRTETPMRGRKRTRAR</sequence>
<dbReference type="EMBL" id="VAHF01000013">
    <property type="protein sequence ID" value="TXG47324.1"/>
    <property type="molecule type" value="Genomic_DNA"/>
</dbReference>
<evidence type="ECO:0000259" key="5">
    <source>
        <dbReference type="PROSITE" id="PS50014"/>
    </source>
</evidence>
<evidence type="ECO:0000256" key="4">
    <source>
        <dbReference type="SAM" id="MobiDB-lite"/>
    </source>
</evidence>
<dbReference type="InterPro" id="IPR036427">
    <property type="entry name" value="Bromodomain-like_sf"/>
</dbReference>
<feature type="domain" description="Bromo" evidence="5">
    <location>
        <begin position="317"/>
        <end position="387"/>
    </location>
</feature>
<dbReference type="Pfam" id="PF00439">
    <property type="entry name" value="Bromodomain"/>
    <property type="match status" value="1"/>
</dbReference>
<reference evidence="7" key="1">
    <citation type="journal article" date="2019" name="Gigascience">
        <title>De novo genome assembly of the endangered Acer yangbiense, a plant species with extremely small populations endemic to Yunnan Province, China.</title>
        <authorList>
            <person name="Yang J."/>
            <person name="Wariss H.M."/>
            <person name="Tao L."/>
            <person name="Zhang R."/>
            <person name="Yun Q."/>
            <person name="Hollingsworth P."/>
            <person name="Dao Z."/>
            <person name="Luo G."/>
            <person name="Guo H."/>
            <person name="Ma Y."/>
            <person name="Sun W."/>
        </authorList>
    </citation>
    <scope>NUCLEOTIDE SEQUENCE [LARGE SCALE GENOMIC DNA]</scope>
    <source>
        <strain evidence="7">cv. Malutang</strain>
    </source>
</reference>
<evidence type="ECO:0000313" key="6">
    <source>
        <dbReference type="EMBL" id="TXG47324.1"/>
    </source>
</evidence>
<organism evidence="6 7">
    <name type="scientific">Acer yangbiense</name>
    <dbReference type="NCBI Taxonomy" id="1000413"/>
    <lineage>
        <taxon>Eukaryota</taxon>
        <taxon>Viridiplantae</taxon>
        <taxon>Streptophyta</taxon>
        <taxon>Embryophyta</taxon>
        <taxon>Tracheophyta</taxon>
        <taxon>Spermatophyta</taxon>
        <taxon>Magnoliopsida</taxon>
        <taxon>eudicotyledons</taxon>
        <taxon>Gunneridae</taxon>
        <taxon>Pentapetalae</taxon>
        <taxon>rosids</taxon>
        <taxon>malvids</taxon>
        <taxon>Sapindales</taxon>
        <taxon>Sapindaceae</taxon>
        <taxon>Hippocastanoideae</taxon>
        <taxon>Acereae</taxon>
        <taxon>Acer</taxon>
    </lineage>
</organism>
<feature type="compositionally biased region" description="Polar residues" evidence="4">
    <location>
        <begin position="270"/>
        <end position="300"/>
    </location>
</feature>